<dbReference type="EMBL" id="NWUO01000007">
    <property type="protein sequence ID" value="PNS11578.1"/>
    <property type="molecule type" value="Genomic_DNA"/>
</dbReference>
<gene>
    <name evidence="1" type="ORF">COO59_11195</name>
</gene>
<evidence type="ECO:0000313" key="2">
    <source>
        <dbReference type="Proteomes" id="UP000236345"/>
    </source>
</evidence>
<reference evidence="2" key="1">
    <citation type="submission" date="2017-09" db="EMBL/GenBank/DDBJ databases">
        <authorList>
            <person name="Palmer M."/>
            <person name="Steenkamp E.T."/>
            <person name="Coetzee M.P."/>
            <person name="Avontuur J.R."/>
            <person name="Van Zyl E."/>
            <person name="Chan W.-Y."/>
            <person name="Blom J."/>
            <person name="Venter S.N."/>
        </authorList>
    </citation>
    <scope>NUCLEOTIDE SEQUENCE [LARGE SCALE GENOMIC DNA]</scope>
    <source>
        <strain evidence="2">QC88-366</strain>
    </source>
</reference>
<dbReference type="OrthoDB" id="6433535at2"/>
<accession>A0A2K1Q961</accession>
<dbReference type="Proteomes" id="UP000236345">
    <property type="component" value="Unassembled WGS sequence"/>
</dbReference>
<comment type="caution">
    <text evidence="1">The sequence shown here is derived from an EMBL/GenBank/DDBJ whole genome shotgun (WGS) entry which is preliminary data.</text>
</comment>
<proteinExistence type="predicted"/>
<dbReference type="RefSeq" id="WP_103059876.1">
    <property type="nucleotide sequence ID" value="NZ_BSOF01000009.1"/>
</dbReference>
<protein>
    <submittedName>
        <fullName evidence="1">Uncharacterized protein</fullName>
    </submittedName>
</protein>
<dbReference type="AlphaFoldDB" id="A0A2K1Q961"/>
<keyword evidence="2" id="KW-1185">Reference proteome</keyword>
<sequence length="231" mass="26702">MDASLYLKRQLLAERKIAQSLEKGIRQSFITAGKTRDDIYHGAERLTWYSSCFIDKHHDVCKQLKTEDVRMIKAVLCLYKKKDAMADIFLTYIDYVLRRTDSVEARSLLVSITGFTAEYRTGKVAKELIAYSLVKSIFTSDKFSSSLRGTLTRKIFYGFSAIQFYGKVQKAAMASRRLKSLDPNFYNILYLMDLEMLYIYVEPLLSGIIKKINSLPVITLEEAIKIFQEYQ</sequence>
<evidence type="ECO:0000313" key="1">
    <source>
        <dbReference type="EMBL" id="PNS11578.1"/>
    </source>
</evidence>
<organism evidence="1 2">
    <name type="scientific">Mixta theicola</name>
    <dbReference type="NCBI Taxonomy" id="1458355"/>
    <lineage>
        <taxon>Bacteria</taxon>
        <taxon>Pseudomonadati</taxon>
        <taxon>Pseudomonadota</taxon>
        <taxon>Gammaproteobacteria</taxon>
        <taxon>Enterobacterales</taxon>
        <taxon>Erwiniaceae</taxon>
        <taxon>Mixta</taxon>
    </lineage>
</organism>
<name>A0A2K1Q961_9GAMM</name>